<evidence type="ECO:0000313" key="1">
    <source>
        <dbReference type="EMBL" id="KFD52464.1"/>
    </source>
</evidence>
<dbReference type="EMBL" id="KL363227">
    <property type="protein sequence ID" value="KFD52464.1"/>
    <property type="molecule type" value="Genomic_DNA"/>
</dbReference>
<protein>
    <submittedName>
        <fullName evidence="1">Uncharacterized protein</fullName>
    </submittedName>
</protein>
<dbReference type="EMBL" id="KL367499">
    <property type="protein sequence ID" value="KFD69002.1"/>
    <property type="molecule type" value="Genomic_DNA"/>
</dbReference>
<dbReference type="Proteomes" id="UP000030764">
    <property type="component" value="Unassembled WGS sequence"/>
</dbReference>
<keyword evidence="3" id="KW-1185">Reference proteome</keyword>
<reference evidence="1 3" key="1">
    <citation type="journal article" date="2014" name="Nat. Genet.">
        <title>Genome and transcriptome of the porcine whipworm Trichuris suis.</title>
        <authorList>
            <person name="Jex A.R."/>
            <person name="Nejsum P."/>
            <person name="Schwarz E.M."/>
            <person name="Hu L."/>
            <person name="Young N.D."/>
            <person name="Hall R.S."/>
            <person name="Korhonen P.K."/>
            <person name="Liao S."/>
            <person name="Thamsborg S."/>
            <person name="Xia J."/>
            <person name="Xu P."/>
            <person name="Wang S."/>
            <person name="Scheerlinck J.P."/>
            <person name="Hofmann A."/>
            <person name="Sternberg P.W."/>
            <person name="Wang J."/>
            <person name="Gasser R.B."/>
        </authorList>
    </citation>
    <scope>NUCLEOTIDE SEQUENCE [LARGE SCALE GENOMIC DNA]</scope>
    <source>
        <strain evidence="2">DCEP-RM93F</strain>
        <strain evidence="1">DCEP-RM93M</strain>
    </source>
</reference>
<gene>
    <name evidence="1" type="ORF">M513_06661</name>
    <name evidence="2" type="ORF">M514_06661</name>
</gene>
<evidence type="ECO:0000313" key="3">
    <source>
        <dbReference type="Proteomes" id="UP000030764"/>
    </source>
</evidence>
<organism evidence="1 3">
    <name type="scientific">Trichuris suis</name>
    <name type="common">pig whipworm</name>
    <dbReference type="NCBI Taxonomy" id="68888"/>
    <lineage>
        <taxon>Eukaryota</taxon>
        <taxon>Metazoa</taxon>
        <taxon>Ecdysozoa</taxon>
        <taxon>Nematoda</taxon>
        <taxon>Enoplea</taxon>
        <taxon>Dorylaimia</taxon>
        <taxon>Trichinellida</taxon>
        <taxon>Trichuridae</taxon>
        <taxon>Trichuris</taxon>
    </lineage>
</organism>
<feature type="non-terminal residue" evidence="1">
    <location>
        <position position="1"/>
    </location>
</feature>
<accession>A0A085M5G8</accession>
<dbReference type="AlphaFoldDB" id="A0A085M5G8"/>
<name>A0A085M5G8_9BILA</name>
<sequence length="60" mass="7018">DQGYPLFALQGFADRNWPIVTWPKSISVSLQIDNYSNYNITRRDRSRHGDGQRPIRQKAL</sequence>
<feature type="non-terminal residue" evidence="1">
    <location>
        <position position="60"/>
    </location>
</feature>
<proteinExistence type="predicted"/>
<evidence type="ECO:0000313" key="2">
    <source>
        <dbReference type="EMBL" id="KFD69002.1"/>
    </source>
</evidence>
<dbReference type="Proteomes" id="UP000030758">
    <property type="component" value="Unassembled WGS sequence"/>
</dbReference>